<dbReference type="Pfam" id="PF13365">
    <property type="entry name" value="Trypsin_2"/>
    <property type="match status" value="1"/>
</dbReference>
<dbReference type="InterPro" id="IPR009003">
    <property type="entry name" value="Peptidase_S1_PA"/>
</dbReference>
<comment type="subcellular location">
    <subcellularLocation>
        <location evidence="2">Periplasm</location>
    </subcellularLocation>
</comment>
<dbReference type="AlphaFoldDB" id="A0AAE2ZMQ1"/>
<feature type="domain" description="PDZ" evidence="17">
    <location>
        <begin position="315"/>
        <end position="369"/>
    </location>
</feature>
<dbReference type="SMART" id="SM00228">
    <property type="entry name" value="PDZ"/>
    <property type="match status" value="2"/>
</dbReference>
<dbReference type="NCBIfam" id="TIGR02037">
    <property type="entry name" value="degP_htrA_DO"/>
    <property type="match status" value="1"/>
</dbReference>
<dbReference type="PROSITE" id="PS50106">
    <property type="entry name" value="PDZ"/>
    <property type="match status" value="2"/>
</dbReference>
<dbReference type="EC" id="3.4.21.107" evidence="4"/>
<feature type="binding site" evidence="15">
    <location>
        <position position="155"/>
    </location>
    <ligand>
        <name>substrate</name>
    </ligand>
</feature>
<keyword evidence="10" id="KW-0378">Hydrolase</keyword>
<evidence type="ECO:0000256" key="8">
    <source>
        <dbReference type="ARBA" id="ARBA00022737"/>
    </source>
</evidence>
<feature type="region of interest" description="Disordered" evidence="16">
    <location>
        <begin position="109"/>
        <end position="131"/>
    </location>
</feature>
<feature type="binding site" evidence="15">
    <location>
        <position position="185"/>
    </location>
    <ligand>
        <name>substrate</name>
    </ligand>
</feature>
<evidence type="ECO:0000256" key="7">
    <source>
        <dbReference type="ARBA" id="ARBA00022729"/>
    </source>
</evidence>
<keyword evidence="7" id="KW-0732">Signal</keyword>
<dbReference type="SUPFAM" id="SSF50156">
    <property type="entry name" value="PDZ domain-like"/>
    <property type="match status" value="2"/>
</dbReference>
<keyword evidence="11" id="KW-0720">Serine protease</keyword>
<keyword evidence="8" id="KW-0677">Repeat</keyword>
<reference evidence="18" key="1">
    <citation type="submission" date="2021-08" db="EMBL/GenBank/DDBJ databases">
        <title>Hoeflea bacterium WL0058 sp. nov., isolated from the sediment.</title>
        <authorList>
            <person name="Wang L."/>
            <person name="Zhang D."/>
        </authorList>
    </citation>
    <scope>NUCLEOTIDE SEQUENCE</scope>
    <source>
        <strain evidence="18">WL0058</strain>
    </source>
</reference>
<dbReference type="GO" id="GO:0006508">
    <property type="term" value="P:proteolysis"/>
    <property type="evidence" value="ECO:0007669"/>
    <property type="project" value="UniProtKB-KW"/>
</dbReference>
<dbReference type="InterPro" id="IPR001940">
    <property type="entry name" value="Peptidase_S1C"/>
</dbReference>
<keyword evidence="9" id="KW-0574">Periplasm</keyword>
<evidence type="ECO:0000256" key="2">
    <source>
        <dbReference type="ARBA" id="ARBA00004418"/>
    </source>
</evidence>
<dbReference type="InterPro" id="IPR011782">
    <property type="entry name" value="Pept_S1C_Do"/>
</dbReference>
<comment type="caution">
    <text evidence="18">The sequence shown here is derived from an EMBL/GenBank/DDBJ whole genome shotgun (WGS) entry which is preliminary data.</text>
</comment>
<feature type="compositionally biased region" description="Basic and acidic residues" evidence="16">
    <location>
        <begin position="118"/>
        <end position="130"/>
    </location>
</feature>
<dbReference type="PANTHER" id="PTHR22939:SF130">
    <property type="entry name" value="PERIPLASMIC SERINE ENDOPROTEASE DEGP-LIKE-RELATED"/>
    <property type="match status" value="1"/>
</dbReference>
<feature type="active site" description="Charge relay system" evidence="14">
    <location>
        <position position="185"/>
    </location>
</feature>
<gene>
    <name evidence="18" type="ORF">K1W69_19975</name>
</gene>
<dbReference type="InterPro" id="IPR041489">
    <property type="entry name" value="PDZ_6"/>
</dbReference>
<evidence type="ECO:0000313" key="18">
    <source>
        <dbReference type="EMBL" id="MBW8639483.1"/>
    </source>
</evidence>
<evidence type="ECO:0000256" key="13">
    <source>
        <dbReference type="ARBA" id="ARBA00032850"/>
    </source>
</evidence>
<dbReference type="InterPro" id="IPR001478">
    <property type="entry name" value="PDZ"/>
</dbReference>
<evidence type="ECO:0000256" key="4">
    <source>
        <dbReference type="ARBA" id="ARBA00013035"/>
    </source>
</evidence>
<feature type="active site" description="Charge relay system" evidence="14">
    <location>
        <position position="259"/>
    </location>
</feature>
<dbReference type="SUPFAM" id="SSF50494">
    <property type="entry name" value="Trypsin-like serine proteases"/>
    <property type="match status" value="1"/>
</dbReference>
<dbReference type="PANTHER" id="PTHR22939">
    <property type="entry name" value="SERINE PROTEASE FAMILY S1C HTRA-RELATED"/>
    <property type="match status" value="1"/>
</dbReference>
<dbReference type="FunFam" id="2.40.10.120:FF:000007">
    <property type="entry name" value="Periplasmic serine endoprotease DegP-like"/>
    <property type="match status" value="1"/>
</dbReference>
<comment type="similarity">
    <text evidence="3">Belongs to the peptidase S1C family.</text>
</comment>
<keyword evidence="19" id="KW-1185">Reference proteome</keyword>
<sequence>MRQSGFKTSTKKKLMTSTAVLGLGAIVAAAGVPPLLEQARADAVRVEAPAALPSFADVVEAVSPAVVSVRVKSNLRPVANRGGFGVPGMDNLPDDHPMKKFFKEFRGNPFGDDQEQFSQRDEDEKNDRWSKRARPIAQGSGFFISEDGLLVTNNHVVDKGTEFEVVLDDGTELDAELIGKDARTDLAVLKVSGDRDFPYVEFARDDKTRIGDWVVAVGNPFGLGGTVTAGIVSGRGRDIGAGPYDDFIQVDAAVNHGNSGGPTFNLRGEVIGVNTAIFSPSGGNVGIAFAIPAALANEVVTDLIDDGNVERGWLGVQIQPVSADIAESLGLAEAKGALITEPQKDSPAERAGLKSGDVVTAVNGEVVESPQDLARRIASEDPGEKTDITVWRQGGSKTIAVEIGELQETAAAAADDETPGKSSMGDELEEFGLTVQPAEEGEGLMITSVDPDSPAAERGMRQGDTIVAVNNAKVGSVEDIAKAVEEAGEQGRKAVLFQLRNENNSRFVALPVAHG</sequence>
<evidence type="ECO:0000256" key="3">
    <source>
        <dbReference type="ARBA" id="ARBA00010541"/>
    </source>
</evidence>
<dbReference type="GO" id="GO:0004252">
    <property type="term" value="F:serine-type endopeptidase activity"/>
    <property type="evidence" value="ECO:0007669"/>
    <property type="project" value="InterPro"/>
</dbReference>
<dbReference type="EMBL" id="JAICBX010000004">
    <property type="protein sequence ID" value="MBW8639483.1"/>
    <property type="molecule type" value="Genomic_DNA"/>
</dbReference>
<dbReference type="InterPro" id="IPR036034">
    <property type="entry name" value="PDZ_sf"/>
</dbReference>
<dbReference type="Gene3D" id="2.30.42.10">
    <property type="match status" value="2"/>
</dbReference>
<evidence type="ECO:0000256" key="14">
    <source>
        <dbReference type="PIRSR" id="PIRSR611782-1"/>
    </source>
</evidence>
<dbReference type="RefSeq" id="WP_220230212.1">
    <property type="nucleotide sequence ID" value="NZ_JAICBX010000004.1"/>
</dbReference>
<dbReference type="CDD" id="cd10839">
    <property type="entry name" value="cpPDZ1_DegP-like"/>
    <property type="match status" value="1"/>
</dbReference>
<name>A0AAE2ZMQ1_9HYPH</name>
<dbReference type="Proteomes" id="UP001196509">
    <property type="component" value="Unassembled WGS sequence"/>
</dbReference>
<evidence type="ECO:0000256" key="12">
    <source>
        <dbReference type="ARBA" id="ARBA00023016"/>
    </source>
</evidence>
<evidence type="ECO:0000256" key="5">
    <source>
        <dbReference type="ARBA" id="ARBA00013958"/>
    </source>
</evidence>
<proteinExistence type="inferred from homology"/>
<dbReference type="PRINTS" id="PR00834">
    <property type="entry name" value="PROTEASES2C"/>
</dbReference>
<accession>A0AAE2ZMQ1</accession>
<evidence type="ECO:0000256" key="6">
    <source>
        <dbReference type="ARBA" id="ARBA00022670"/>
    </source>
</evidence>
<keyword evidence="12" id="KW-0346">Stress response</keyword>
<evidence type="ECO:0000256" key="10">
    <source>
        <dbReference type="ARBA" id="ARBA00022801"/>
    </source>
</evidence>
<evidence type="ECO:0000256" key="16">
    <source>
        <dbReference type="SAM" id="MobiDB-lite"/>
    </source>
</evidence>
<comment type="catalytic activity">
    <reaction evidence="1">
        <text>Acts on substrates that are at least partially unfolded. The cleavage site P1 residue is normally between a pair of hydrophobic residues, such as Val-|-Val.</text>
        <dbReference type="EC" id="3.4.21.107"/>
    </reaction>
</comment>
<protein>
    <recommendedName>
        <fullName evidence="5">Probable periplasmic serine endoprotease DegP-like</fullName>
        <ecNumber evidence="4">3.4.21.107</ecNumber>
    </recommendedName>
    <alternativeName>
        <fullName evidence="13">Protease Do</fullName>
    </alternativeName>
</protein>
<evidence type="ECO:0000313" key="19">
    <source>
        <dbReference type="Proteomes" id="UP001196509"/>
    </source>
</evidence>
<feature type="binding site" evidence="15">
    <location>
        <begin position="257"/>
        <end position="259"/>
    </location>
    <ligand>
        <name>substrate</name>
    </ligand>
</feature>
<keyword evidence="6" id="KW-0645">Protease</keyword>
<evidence type="ECO:0000256" key="11">
    <source>
        <dbReference type="ARBA" id="ARBA00022825"/>
    </source>
</evidence>
<dbReference type="Gene3D" id="2.40.10.120">
    <property type="match status" value="1"/>
</dbReference>
<evidence type="ECO:0000256" key="9">
    <source>
        <dbReference type="ARBA" id="ARBA00022764"/>
    </source>
</evidence>
<dbReference type="Pfam" id="PF17820">
    <property type="entry name" value="PDZ_6"/>
    <property type="match status" value="2"/>
</dbReference>
<evidence type="ECO:0000259" key="17">
    <source>
        <dbReference type="PROSITE" id="PS50106"/>
    </source>
</evidence>
<feature type="domain" description="PDZ" evidence="17">
    <location>
        <begin position="421"/>
        <end position="489"/>
    </location>
</feature>
<feature type="active site" description="Charge relay system" evidence="14">
    <location>
        <position position="155"/>
    </location>
</feature>
<organism evidence="18 19">
    <name type="scientific">Flavimaribacter sediminis</name>
    <dbReference type="NCBI Taxonomy" id="2865987"/>
    <lineage>
        <taxon>Bacteria</taxon>
        <taxon>Pseudomonadati</taxon>
        <taxon>Pseudomonadota</taxon>
        <taxon>Alphaproteobacteria</taxon>
        <taxon>Hyphomicrobiales</taxon>
        <taxon>Rhizobiaceae</taxon>
        <taxon>Flavimaribacter</taxon>
    </lineage>
</organism>
<evidence type="ECO:0000256" key="1">
    <source>
        <dbReference type="ARBA" id="ARBA00001772"/>
    </source>
</evidence>
<evidence type="ECO:0000256" key="15">
    <source>
        <dbReference type="PIRSR" id="PIRSR611782-2"/>
    </source>
</evidence>
<dbReference type="GO" id="GO:0042597">
    <property type="term" value="C:periplasmic space"/>
    <property type="evidence" value="ECO:0007669"/>
    <property type="project" value="UniProtKB-SubCell"/>
</dbReference>